<dbReference type="AlphaFoldDB" id="A0A1Z5HUD2"/>
<keyword evidence="7 9" id="KW-0704">Schiff base</keyword>
<keyword evidence="4 9" id="KW-0068">Autocatalytic cleavage</keyword>
<evidence type="ECO:0000256" key="1">
    <source>
        <dbReference type="ARBA" id="ARBA00022490"/>
    </source>
</evidence>
<dbReference type="EC" id="4.1.1.11" evidence="9"/>
<keyword evidence="5 9" id="KW-0865">Zymogen</keyword>
<feature type="chain" id="PRO_5014004504" description="Aspartate 1-decarboxylase alpha chain" evidence="9 13">
    <location>
        <begin position="25"/>
        <end position="133"/>
    </location>
</feature>
<comment type="caution">
    <text evidence="14">The sequence shown here is derived from an EMBL/GenBank/DDBJ whole genome shotgun (WGS) entry which is preliminary data.</text>
</comment>
<dbReference type="Proteomes" id="UP000197032">
    <property type="component" value="Unassembled WGS sequence"/>
</dbReference>
<dbReference type="CDD" id="cd06919">
    <property type="entry name" value="Asp_decarbox"/>
    <property type="match status" value="1"/>
</dbReference>
<evidence type="ECO:0000256" key="5">
    <source>
        <dbReference type="ARBA" id="ARBA00023145"/>
    </source>
</evidence>
<dbReference type="InterPro" id="IPR009010">
    <property type="entry name" value="Asp_de-COase-like_dom_sf"/>
</dbReference>
<name>A0A1Z5HUD2_9FIRM</name>
<proteinExistence type="inferred from homology"/>
<comment type="pathway">
    <text evidence="9">Cofactor biosynthesis; (R)-pantothenate biosynthesis; beta-alanine from L-aspartate: step 1/1.</text>
</comment>
<dbReference type="Pfam" id="PF02261">
    <property type="entry name" value="Asp_decarbox"/>
    <property type="match status" value="1"/>
</dbReference>
<evidence type="ECO:0000256" key="12">
    <source>
        <dbReference type="PIRSR" id="PIRSR006246-3"/>
    </source>
</evidence>
<keyword evidence="3 9" id="KW-0210">Decarboxylase</keyword>
<comment type="similarity">
    <text evidence="9">Belongs to the PanD family.</text>
</comment>
<dbReference type="SUPFAM" id="SSF50692">
    <property type="entry name" value="ADC-like"/>
    <property type="match status" value="1"/>
</dbReference>
<keyword evidence="6 9" id="KW-0456">Lyase</keyword>
<evidence type="ECO:0000256" key="4">
    <source>
        <dbReference type="ARBA" id="ARBA00022813"/>
    </source>
</evidence>
<protein>
    <recommendedName>
        <fullName evidence="9">Aspartate 1-decarboxylase</fullName>
        <ecNumber evidence="9">4.1.1.11</ecNumber>
    </recommendedName>
    <alternativeName>
        <fullName evidence="9">Aspartate alpha-decarboxylase</fullName>
    </alternativeName>
    <component>
        <recommendedName>
            <fullName evidence="9">Aspartate 1-decarboxylase beta chain</fullName>
        </recommendedName>
    </component>
    <component>
        <recommendedName>
            <fullName evidence="9">Aspartate 1-decarboxylase alpha chain</fullName>
        </recommendedName>
    </component>
</protein>
<keyword evidence="8 9" id="KW-0670">Pyruvate</keyword>
<comment type="cofactor">
    <cofactor evidence="9 10">
        <name>pyruvate</name>
        <dbReference type="ChEBI" id="CHEBI:15361"/>
    </cofactor>
    <text evidence="9 10">Binds 1 pyruvoyl group covalently per subunit.</text>
</comment>
<feature type="active site" description="Proton donor" evidence="9 10">
    <location>
        <position position="58"/>
    </location>
</feature>
<dbReference type="PANTHER" id="PTHR21012:SF0">
    <property type="entry name" value="ASPARTATE 1-DECARBOXYLASE"/>
    <property type="match status" value="1"/>
</dbReference>
<evidence type="ECO:0000256" key="9">
    <source>
        <dbReference type="HAMAP-Rule" id="MF_00446"/>
    </source>
</evidence>
<dbReference type="PANTHER" id="PTHR21012">
    <property type="entry name" value="ASPARTATE 1-DECARBOXYLASE"/>
    <property type="match status" value="1"/>
</dbReference>
<evidence type="ECO:0000256" key="8">
    <source>
        <dbReference type="ARBA" id="ARBA00023317"/>
    </source>
</evidence>
<dbReference type="RefSeq" id="WP_088554200.1">
    <property type="nucleotide sequence ID" value="NZ_BDGJ01000111.1"/>
</dbReference>
<comment type="subcellular location">
    <subcellularLocation>
        <location evidence="9">Cytoplasm</location>
    </subcellularLocation>
</comment>
<dbReference type="GO" id="GO:0005829">
    <property type="term" value="C:cytosol"/>
    <property type="evidence" value="ECO:0007669"/>
    <property type="project" value="TreeGrafter"/>
</dbReference>
<feature type="binding site" evidence="9 11">
    <location>
        <begin position="73"/>
        <end position="75"/>
    </location>
    <ligand>
        <name>substrate</name>
    </ligand>
</feature>
<dbReference type="Gene3D" id="2.40.40.20">
    <property type="match status" value="1"/>
</dbReference>
<comment type="catalytic activity">
    <reaction evidence="9">
        <text>L-aspartate + H(+) = beta-alanine + CO2</text>
        <dbReference type="Rhea" id="RHEA:19497"/>
        <dbReference type="ChEBI" id="CHEBI:15378"/>
        <dbReference type="ChEBI" id="CHEBI:16526"/>
        <dbReference type="ChEBI" id="CHEBI:29991"/>
        <dbReference type="ChEBI" id="CHEBI:57966"/>
        <dbReference type="EC" id="4.1.1.11"/>
    </reaction>
</comment>
<evidence type="ECO:0000256" key="7">
    <source>
        <dbReference type="ARBA" id="ARBA00023270"/>
    </source>
</evidence>
<feature type="chain" id="PRO_5014004508" description="Aspartate 1-decarboxylase beta chain" evidence="9 13">
    <location>
        <begin position="1"/>
        <end position="24"/>
    </location>
</feature>
<dbReference type="HAMAP" id="MF_00446">
    <property type="entry name" value="PanD"/>
    <property type="match status" value="1"/>
</dbReference>
<keyword evidence="15" id="KW-1185">Reference proteome</keyword>
<keyword evidence="2 9" id="KW-0566">Pantothenate biosynthesis</keyword>
<evidence type="ECO:0000256" key="2">
    <source>
        <dbReference type="ARBA" id="ARBA00022655"/>
    </source>
</evidence>
<feature type="modified residue" description="Pyruvic acid (Ser)" evidence="9 12">
    <location>
        <position position="25"/>
    </location>
</feature>
<comment type="PTM">
    <text evidence="9 12">Is synthesized initially as an inactive proenzyme, which is activated by self-cleavage at a specific serine bond to produce a beta-subunit with a hydroxyl group at its C-terminus and an alpha-subunit with a pyruvoyl group at its N-terminus.</text>
</comment>
<dbReference type="GO" id="GO:0004068">
    <property type="term" value="F:aspartate 1-decarboxylase activity"/>
    <property type="evidence" value="ECO:0007669"/>
    <property type="project" value="UniProtKB-UniRule"/>
</dbReference>
<comment type="subunit">
    <text evidence="9">Heterooctamer of four alpha and four beta subunits.</text>
</comment>
<evidence type="ECO:0000256" key="13">
    <source>
        <dbReference type="PIRSR" id="PIRSR006246-5"/>
    </source>
</evidence>
<dbReference type="GO" id="GO:0006523">
    <property type="term" value="P:alanine biosynthetic process"/>
    <property type="evidence" value="ECO:0007669"/>
    <property type="project" value="InterPro"/>
</dbReference>
<dbReference type="UniPathway" id="UPA00028">
    <property type="reaction ID" value="UER00002"/>
</dbReference>
<gene>
    <name evidence="9" type="primary">panD</name>
    <name evidence="14" type="ORF">KKC1_21020</name>
</gene>
<reference evidence="15" key="1">
    <citation type="journal article" date="2017" name="Appl. Environ. Microbiol.">
        <title>Genomic Analysis of Calderihabitans maritimus KKC1, a Thermophilic, Hydrogenogenic, Carboxydotrophic Bacterium Isolated from Marine Sediment.</title>
        <authorList>
            <person name="Omae K."/>
            <person name="Yoneda Y."/>
            <person name="Fukuyama Y."/>
            <person name="Yoshida T."/>
            <person name="Sako Y."/>
        </authorList>
    </citation>
    <scope>NUCLEOTIDE SEQUENCE [LARGE SCALE GENOMIC DNA]</scope>
    <source>
        <strain evidence="15">KKC1</strain>
    </source>
</reference>
<sequence length="133" mass="14678">MLRCMLKSKIHRAMVTEANLNYVGSITIDSSLLKAADILPGEKVSVVNINNGARFDTYVIAGEEGKGSICVNGAAARLVQPEDLIIIISYAYLSEKELQSFTPKIVLVNQRNKILSVLGEEREKCKFDSFLKT</sequence>
<evidence type="ECO:0000256" key="10">
    <source>
        <dbReference type="PIRSR" id="PIRSR006246-1"/>
    </source>
</evidence>
<feature type="active site" description="Schiff-base intermediate with substrate; via pyruvic acid" evidence="9 10">
    <location>
        <position position="25"/>
    </location>
</feature>
<evidence type="ECO:0000256" key="11">
    <source>
        <dbReference type="PIRSR" id="PIRSR006246-2"/>
    </source>
</evidence>
<accession>A0A1Z5HUD2</accession>
<dbReference type="GO" id="GO:0015940">
    <property type="term" value="P:pantothenate biosynthetic process"/>
    <property type="evidence" value="ECO:0007669"/>
    <property type="project" value="UniProtKB-UniRule"/>
</dbReference>
<evidence type="ECO:0000313" key="15">
    <source>
        <dbReference type="Proteomes" id="UP000197032"/>
    </source>
</evidence>
<dbReference type="EMBL" id="BDGJ01000111">
    <property type="protein sequence ID" value="GAW92957.1"/>
    <property type="molecule type" value="Genomic_DNA"/>
</dbReference>
<dbReference type="OrthoDB" id="9803983at2"/>
<evidence type="ECO:0000256" key="3">
    <source>
        <dbReference type="ARBA" id="ARBA00022793"/>
    </source>
</evidence>
<evidence type="ECO:0000313" key="14">
    <source>
        <dbReference type="EMBL" id="GAW92957.1"/>
    </source>
</evidence>
<comment type="function">
    <text evidence="9">Catalyzes the pyruvoyl-dependent decarboxylation of aspartate to produce beta-alanine.</text>
</comment>
<feature type="binding site" evidence="9 11">
    <location>
        <position position="57"/>
    </location>
    <ligand>
        <name>substrate</name>
    </ligand>
</feature>
<organism evidence="14 15">
    <name type="scientific">Calderihabitans maritimus</name>
    <dbReference type="NCBI Taxonomy" id="1246530"/>
    <lineage>
        <taxon>Bacteria</taxon>
        <taxon>Bacillati</taxon>
        <taxon>Bacillota</taxon>
        <taxon>Clostridia</taxon>
        <taxon>Neomoorellales</taxon>
        <taxon>Calderihabitantaceae</taxon>
        <taxon>Calderihabitans</taxon>
    </lineage>
</organism>
<dbReference type="InterPro" id="IPR003190">
    <property type="entry name" value="Asp_decarbox"/>
</dbReference>
<evidence type="ECO:0000256" key="6">
    <source>
        <dbReference type="ARBA" id="ARBA00023239"/>
    </source>
</evidence>
<dbReference type="PIRSF" id="PIRSF006246">
    <property type="entry name" value="Asp_decarbox"/>
    <property type="match status" value="1"/>
</dbReference>
<keyword evidence="1 9" id="KW-0963">Cytoplasm</keyword>
<dbReference type="NCBIfam" id="TIGR00223">
    <property type="entry name" value="panD"/>
    <property type="match status" value="1"/>
</dbReference>